<organism evidence="12 13">
    <name type="scientific">Promicromonospora umidemergens</name>
    <dbReference type="NCBI Taxonomy" id="629679"/>
    <lineage>
        <taxon>Bacteria</taxon>
        <taxon>Bacillati</taxon>
        <taxon>Actinomycetota</taxon>
        <taxon>Actinomycetes</taxon>
        <taxon>Micrococcales</taxon>
        <taxon>Promicromonosporaceae</taxon>
        <taxon>Promicromonospora</taxon>
    </lineage>
</organism>
<evidence type="ECO:0000256" key="8">
    <source>
        <dbReference type="ARBA" id="ARBA00023326"/>
    </source>
</evidence>
<dbReference type="InterPro" id="IPR044846">
    <property type="entry name" value="GH10"/>
</dbReference>
<keyword evidence="8 9" id="KW-0624">Polysaccharide degradation</keyword>
<evidence type="ECO:0000256" key="9">
    <source>
        <dbReference type="RuleBase" id="RU361174"/>
    </source>
</evidence>
<dbReference type="PRINTS" id="PR00134">
    <property type="entry name" value="GLHYDRLASE10"/>
</dbReference>
<evidence type="ECO:0000313" key="12">
    <source>
        <dbReference type="EMBL" id="GAA4688471.1"/>
    </source>
</evidence>
<dbReference type="EMBL" id="BAABHM010000003">
    <property type="protein sequence ID" value="GAA4688471.1"/>
    <property type="molecule type" value="Genomic_DNA"/>
</dbReference>
<gene>
    <name evidence="12" type="ORF">GCM10023198_03600</name>
</gene>
<dbReference type="PANTHER" id="PTHR31490">
    <property type="entry name" value="GLYCOSYL HYDROLASE"/>
    <property type="match status" value="1"/>
</dbReference>
<comment type="caution">
    <text evidence="12">The sequence shown here is derived from an EMBL/GenBank/DDBJ whole genome shotgun (WGS) entry which is preliminary data.</text>
</comment>
<evidence type="ECO:0000256" key="7">
    <source>
        <dbReference type="ARBA" id="ARBA00023295"/>
    </source>
</evidence>
<dbReference type="InterPro" id="IPR017853">
    <property type="entry name" value="GH"/>
</dbReference>
<reference evidence="13" key="1">
    <citation type="journal article" date="2019" name="Int. J. Syst. Evol. Microbiol.">
        <title>The Global Catalogue of Microorganisms (GCM) 10K type strain sequencing project: providing services to taxonomists for standard genome sequencing and annotation.</title>
        <authorList>
            <consortium name="The Broad Institute Genomics Platform"/>
            <consortium name="The Broad Institute Genome Sequencing Center for Infectious Disease"/>
            <person name="Wu L."/>
            <person name="Ma J."/>
        </authorList>
    </citation>
    <scope>NUCLEOTIDE SEQUENCE [LARGE SCALE GENOMIC DNA]</scope>
    <source>
        <strain evidence="13">JCM 17975</strain>
    </source>
</reference>
<evidence type="ECO:0000256" key="4">
    <source>
        <dbReference type="ARBA" id="ARBA00022729"/>
    </source>
</evidence>
<dbReference type="SUPFAM" id="SSF51445">
    <property type="entry name" value="(Trans)glycosidases"/>
    <property type="match status" value="1"/>
</dbReference>
<dbReference type="Proteomes" id="UP001500843">
    <property type="component" value="Unassembled WGS sequence"/>
</dbReference>
<evidence type="ECO:0000259" key="11">
    <source>
        <dbReference type="PROSITE" id="PS51760"/>
    </source>
</evidence>
<evidence type="ECO:0000313" key="13">
    <source>
        <dbReference type="Proteomes" id="UP001500843"/>
    </source>
</evidence>
<dbReference type="PROSITE" id="PS51760">
    <property type="entry name" value="GH10_2"/>
    <property type="match status" value="1"/>
</dbReference>
<protein>
    <recommendedName>
        <fullName evidence="9">Beta-xylanase</fullName>
        <ecNumber evidence="9">3.2.1.8</ecNumber>
    </recommendedName>
</protein>
<dbReference type="SMART" id="SM00633">
    <property type="entry name" value="Glyco_10"/>
    <property type="match status" value="1"/>
</dbReference>
<dbReference type="EC" id="3.2.1.8" evidence="9"/>
<dbReference type="Pfam" id="PF00331">
    <property type="entry name" value="Glyco_hydro_10"/>
    <property type="match status" value="1"/>
</dbReference>
<keyword evidence="5 9" id="KW-0378">Hydrolase</keyword>
<proteinExistence type="inferred from homology"/>
<feature type="domain" description="GH10" evidence="11">
    <location>
        <begin position="57"/>
        <end position="367"/>
    </location>
</feature>
<evidence type="ECO:0000256" key="2">
    <source>
        <dbReference type="ARBA" id="ARBA00007495"/>
    </source>
</evidence>
<keyword evidence="13" id="KW-1185">Reference proteome</keyword>
<evidence type="ECO:0000256" key="6">
    <source>
        <dbReference type="ARBA" id="ARBA00023277"/>
    </source>
</evidence>
<keyword evidence="6 9" id="KW-0119">Carbohydrate metabolism</keyword>
<evidence type="ECO:0000256" key="10">
    <source>
        <dbReference type="SAM" id="MobiDB-lite"/>
    </source>
</evidence>
<name>A0ABP8WG43_9MICO</name>
<keyword evidence="3" id="KW-0858">Xylan degradation</keyword>
<accession>A0ABP8WG43</accession>
<keyword evidence="7 9" id="KW-0326">Glycosidase</keyword>
<dbReference type="RefSeq" id="WP_253871617.1">
    <property type="nucleotide sequence ID" value="NZ_BAABHM010000003.1"/>
</dbReference>
<dbReference type="PANTHER" id="PTHR31490:SF88">
    <property type="entry name" value="BETA-XYLANASE"/>
    <property type="match status" value="1"/>
</dbReference>
<dbReference type="InterPro" id="IPR001000">
    <property type="entry name" value="GH10_dom"/>
</dbReference>
<feature type="region of interest" description="Disordered" evidence="10">
    <location>
        <begin position="1"/>
        <end position="22"/>
    </location>
</feature>
<dbReference type="Gene3D" id="3.20.20.80">
    <property type="entry name" value="Glycosidases"/>
    <property type="match status" value="1"/>
</dbReference>
<keyword evidence="4" id="KW-0732">Signal</keyword>
<comment type="similarity">
    <text evidence="2 9">Belongs to the glycosyl hydrolase 10 (cellulase F) family.</text>
</comment>
<evidence type="ECO:0000256" key="1">
    <source>
        <dbReference type="ARBA" id="ARBA00000681"/>
    </source>
</evidence>
<evidence type="ECO:0000256" key="5">
    <source>
        <dbReference type="ARBA" id="ARBA00022801"/>
    </source>
</evidence>
<evidence type="ECO:0000256" key="3">
    <source>
        <dbReference type="ARBA" id="ARBA00022651"/>
    </source>
</evidence>
<comment type="catalytic activity">
    <reaction evidence="1 9">
        <text>Endohydrolysis of (1-&gt;4)-beta-D-xylosidic linkages in xylans.</text>
        <dbReference type="EC" id="3.2.1.8"/>
    </reaction>
</comment>
<sequence length="427" mass="47539">MTSLFTAPTEGRPPDPSLAHRRADATVTLRGPDGAPLADREVVVRQTRHAFLFGCIGFDLVDLANGASQDPEYDDRLADAWFDVFNQTTLPFYWGTFEPERGAPQTERLLAAARWFAERGTVVKGHPLVWHTVQPGWLRGLPDAEVERLQRERIRRDVAAFRGVVDTWDAINEVVIMPVFTAEENAITPLARRKGRVEMIRMAFEEARAENPGATLLLNDFDLSTAYECLIEAVLEAGIRIDRLGLQSHMHQGYIGEEKTLAILDRFSRYGIPIHFTETTLMSGDVMPAHIQDLNDWQVESWPSTPEGEARQADEVERHYRTLLSHPSVEAMTYWGLSDRGMWLGAPGGLLRADGSRKPAFDRLRELVKGEWWLPPTTLRTDAAGRVRFGGLLGDYRIEAADGGGGAAEVTLVEAGAVDVTAELVAR</sequence>